<feature type="region of interest" description="Disordered" evidence="5">
    <location>
        <begin position="251"/>
        <end position="275"/>
    </location>
</feature>
<dbReference type="EMBL" id="JBBPBM010000024">
    <property type="protein sequence ID" value="KAK8542788.1"/>
    <property type="molecule type" value="Genomic_DNA"/>
</dbReference>
<reference evidence="8 9" key="1">
    <citation type="journal article" date="2024" name="G3 (Bethesda)">
        <title>Genome assembly of Hibiscus sabdariffa L. provides insights into metabolisms of medicinal natural products.</title>
        <authorList>
            <person name="Kim T."/>
        </authorList>
    </citation>
    <scope>NUCLEOTIDE SEQUENCE [LARGE SCALE GENOMIC DNA]</scope>
    <source>
        <strain evidence="8">TK-2024</strain>
        <tissue evidence="8">Old leaves</tissue>
    </source>
</reference>
<dbReference type="Pfam" id="PF12738">
    <property type="entry name" value="PTCB-BRCT"/>
    <property type="match status" value="1"/>
</dbReference>
<evidence type="ECO:0000259" key="7">
    <source>
        <dbReference type="PROSITE" id="PS50172"/>
    </source>
</evidence>
<dbReference type="Gene3D" id="3.30.40.10">
    <property type="entry name" value="Zinc/RING finger domain, C3HC4 (zinc finger)"/>
    <property type="match status" value="1"/>
</dbReference>
<keyword evidence="3" id="KW-0862">Zinc</keyword>
<dbReference type="InterPro" id="IPR001357">
    <property type="entry name" value="BRCT_dom"/>
</dbReference>
<keyword evidence="9" id="KW-1185">Reference proteome</keyword>
<dbReference type="SMART" id="SM00292">
    <property type="entry name" value="BRCT"/>
    <property type="match status" value="1"/>
</dbReference>
<evidence type="ECO:0000256" key="1">
    <source>
        <dbReference type="ARBA" id="ARBA00022723"/>
    </source>
</evidence>
<dbReference type="InterPro" id="IPR036420">
    <property type="entry name" value="BRCT_dom_sf"/>
</dbReference>
<dbReference type="Pfam" id="PF13639">
    <property type="entry name" value="zf-RING_2"/>
    <property type="match status" value="1"/>
</dbReference>
<dbReference type="Gene3D" id="3.40.50.10190">
    <property type="entry name" value="BRCT domain"/>
    <property type="match status" value="1"/>
</dbReference>
<dbReference type="SUPFAM" id="SSF57850">
    <property type="entry name" value="RING/U-box"/>
    <property type="match status" value="1"/>
</dbReference>
<dbReference type="PANTHER" id="PTHR47776:SF2">
    <property type="entry name" value="RING-TYPE E3 UBIQUITIN TRANSFERASE BRCA1"/>
    <property type="match status" value="1"/>
</dbReference>
<organism evidence="8 9">
    <name type="scientific">Hibiscus sabdariffa</name>
    <name type="common">roselle</name>
    <dbReference type="NCBI Taxonomy" id="183260"/>
    <lineage>
        <taxon>Eukaryota</taxon>
        <taxon>Viridiplantae</taxon>
        <taxon>Streptophyta</taxon>
        <taxon>Embryophyta</taxon>
        <taxon>Tracheophyta</taxon>
        <taxon>Spermatophyta</taxon>
        <taxon>Magnoliopsida</taxon>
        <taxon>eudicotyledons</taxon>
        <taxon>Gunneridae</taxon>
        <taxon>Pentapetalae</taxon>
        <taxon>rosids</taxon>
        <taxon>malvids</taxon>
        <taxon>Malvales</taxon>
        <taxon>Malvaceae</taxon>
        <taxon>Malvoideae</taxon>
        <taxon>Hibiscus</taxon>
    </lineage>
</organism>
<evidence type="ECO:0000256" key="4">
    <source>
        <dbReference type="PROSITE-ProRule" id="PRU00175"/>
    </source>
</evidence>
<evidence type="ECO:0000259" key="6">
    <source>
        <dbReference type="PROSITE" id="PS50089"/>
    </source>
</evidence>
<gene>
    <name evidence="8" type="ORF">V6N12_015368</name>
</gene>
<evidence type="ECO:0008006" key="10">
    <source>
        <dbReference type="Google" id="ProtNLM"/>
    </source>
</evidence>
<name>A0ABR2DMY4_9ROSI</name>
<feature type="region of interest" description="Disordered" evidence="5">
    <location>
        <begin position="288"/>
        <end position="328"/>
    </location>
</feature>
<dbReference type="SMART" id="SM00184">
    <property type="entry name" value="RING"/>
    <property type="match status" value="1"/>
</dbReference>
<dbReference type="InterPro" id="IPR013083">
    <property type="entry name" value="Znf_RING/FYVE/PHD"/>
</dbReference>
<comment type="caution">
    <text evidence="8">The sequence shown here is derived from an EMBL/GenBank/DDBJ whole genome shotgun (WGS) entry which is preliminary data.</text>
</comment>
<dbReference type="SUPFAM" id="SSF52113">
    <property type="entry name" value="BRCT domain"/>
    <property type="match status" value="1"/>
</dbReference>
<evidence type="ECO:0000313" key="9">
    <source>
        <dbReference type="Proteomes" id="UP001472677"/>
    </source>
</evidence>
<protein>
    <recommendedName>
        <fullName evidence="10">RING-type E3 ubiquitin transferase BRCA1</fullName>
    </recommendedName>
</protein>
<dbReference type="Proteomes" id="UP001472677">
    <property type="component" value="Unassembled WGS sequence"/>
</dbReference>
<accession>A0ABR2DMY4</accession>
<feature type="domain" description="BRCT" evidence="7">
    <location>
        <begin position="1"/>
        <end position="84"/>
    </location>
</feature>
<dbReference type="InterPro" id="IPR001841">
    <property type="entry name" value="Znf_RING"/>
</dbReference>
<proteinExistence type="predicted"/>
<feature type="compositionally biased region" description="Polar residues" evidence="5">
    <location>
        <begin position="295"/>
        <end position="314"/>
    </location>
</feature>
<evidence type="ECO:0000256" key="5">
    <source>
        <dbReference type="SAM" id="MobiDB-lite"/>
    </source>
</evidence>
<feature type="domain" description="RING-type" evidence="6">
    <location>
        <begin position="342"/>
        <end position="387"/>
    </location>
</feature>
<evidence type="ECO:0000313" key="8">
    <source>
        <dbReference type="EMBL" id="KAK8542788.1"/>
    </source>
</evidence>
<dbReference type="PANTHER" id="PTHR47776">
    <property type="entry name" value="F5A8.9 PROTEIN"/>
    <property type="match status" value="1"/>
</dbReference>
<dbReference type="PROSITE" id="PS50172">
    <property type="entry name" value="BRCT"/>
    <property type="match status" value="1"/>
</dbReference>
<keyword evidence="2 4" id="KW-0863">Zinc-finger</keyword>
<evidence type="ECO:0000256" key="2">
    <source>
        <dbReference type="ARBA" id="ARBA00022771"/>
    </source>
</evidence>
<sequence length="528" mass="58738">MESVVASVSGYSGLERFNLIKLISLAGASYVGNFSRSITHLVCRRFEGRKYELAKKLKLIIVNHRWIEDCIKEGGRLPEEPYMLQSGEEMGPLMLEIPDVAKGDALTKKCKVLSEKPNVHDGVGNGTTDVDYGGSGLSGWSKSAVLDEHGEPFSYASMPPMRNKRKSSKNKEPNAHRSALLLREEGDIPDGGRGTSLANSSQRKGRRLVKKSNREIVVSDSSDSDQECYPVPLLRVRKPFTGVTNSCNREIGGPSNWRTISTSEVGGPSNRDFSNLQRVDEEIEEVEEIELWDNQPPSNGLTSPRKNAQPSTERTSPDGCSDAERETQDLSSRLSTSMNLSCVICWTEFSPTRGILSCGHRFCYSCIQEWADNMTSKRKTPFCPLCKARFTSITKVEDAAISDQKIFSQTIPCVTPALDVPILSDQERAGFGAQFASCAVLENPRIFLSTVMFARYEIYIDTVLILLYYPGPAFTARILRGSTLTFSNAHQFHVGNVSRICLDLYDCDILNIVVHNMNVIFSTFNYSW</sequence>
<dbReference type="InterPro" id="IPR017907">
    <property type="entry name" value="Znf_RING_CS"/>
</dbReference>
<dbReference type="PROSITE" id="PS00518">
    <property type="entry name" value="ZF_RING_1"/>
    <property type="match status" value="1"/>
</dbReference>
<evidence type="ECO:0000256" key="3">
    <source>
        <dbReference type="ARBA" id="ARBA00022833"/>
    </source>
</evidence>
<keyword evidence="1" id="KW-0479">Metal-binding</keyword>
<dbReference type="PROSITE" id="PS50089">
    <property type="entry name" value="ZF_RING_2"/>
    <property type="match status" value="1"/>
</dbReference>
<feature type="region of interest" description="Disordered" evidence="5">
    <location>
        <begin position="151"/>
        <end position="210"/>
    </location>
</feature>